<dbReference type="PANTHER" id="PTHR14187:SF5">
    <property type="entry name" value="HEAT SHOCK 70 KDA PROTEIN 12A"/>
    <property type="match status" value="1"/>
</dbReference>
<name>A0AAD5K476_9FUNG</name>
<gene>
    <name evidence="1" type="ORF">BDA99DRAFT_563105</name>
</gene>
<proteinExistence type="predicted"/>
<organism evidence="1 2">
    <name type="scientific">Phascolomyces articulosus</name>
    <dbReference type="NCBI Taxonomy" id="60185"/>
    <lineage>
        <taxon>Eukaryota</taxon>
        <taxon>Fungi</taxon>
        <taxon>Fungi incertae sedis</taxon>
        <taxon>Mucoromycota</taxon>
        <taxon>Mucoromycotina</taxon>
        <taxon>Mucoromycetes</taxon>
        <taxon>Mucorales</taxon>
        <taxon>Lichtheimiaceae</taxon>
        <taxon>Phascolomyces</taxon>
    </lineage>
</organism>
<reference evidence="1" key="2">
    <citation type="submission" date="2023-02" db="EMBL/GenBank/DDBJ databases">
        <authorList>
            <consortium name="DOE Joint Genome Institute"/>
            <person name="Mondo S.J."/>
            <person name="Chang Y."/>
            <person name="Wang Y."/>
            <person name="Ahrendt S."/>
            <person name="Andreopoulos W."/>
            <person name="Barry K."/>
            <person name="Beard J."/>
            <person name="Benny G.L."/>
            <person name="Blankenship S."/>
            <person name="Bonito G."/>
            <person name="Cuomo C."/>
            <person name="Desiro A."/>
            <person name="Gervers K.A."/>
            <person name="Hundley H."/>
            <person name="Kuo A."/>
            <person name="LaButti K."/>
            <person name="Lang B.F."/>
            <person name="Lipzen A."/>
            <person name="O'Donnell K."/>
            <person name="Pangilinan J."/>
            <person name="Reynolds N."/>
            <person name="Sandor L."/>
            <person name="Smith M.W."/>
            <person name="Tsang A."/>
            <person name="Grigoriev I.V."/>
            <person name="Stajich J.E."/>
            <person name="Spatafora J.W."/>
        </authorList>
    </citation>
    <scope>NUCLEOTIDE SEQUENCE</scope>
    <source>
        <strain evidence="1">RSA 2281</strain>
    </source>
</reference>
<dbReference type="CDD" id="cd10229">
    <property type="entry name" value="ASKHA_NBD_HSP70_HSPA12"/>
    <property type="match status" value="1"/>
</dbReference>
<evidence type="ECO:0000313" key="1">
    <source>
        <dbReference type="EMBL" id="KAI9253529.1"/>
    </source>
</evidence>
<sequence length="604" mass="68597">MTGSNPQLQQTSDYRVVVAYDFGTTYSGAAYAFTHTTPTEVFDVLNWPHKSGNFYPKVPTVSVYPRKDQQQNNPFKRPTISEWGHGAKKAMLKPGATKQNVLLSKFKLHLDESLERPPLENGLTPVQAVADYLTVLHQHTLEELKRGFAKNYEPDTFRYCLTVPAVWSDKAKQLMRQAAIQAGLIAPSDPPDRLILISEPEAAALYCEETMANQVQLQDQDRIMICDAGGGTVDLIVFQVNFLDDKTVDNNNTNGKSPVKRRRERQLKEVTKGIGESCGSVFLDDLFHELLKTKLGTNVMSKINAREMYTMMEYFIDTIKPQFTGTDDFYLELPRSVKLEELPSSLRDHDEDGYLDDGVLYLSGKELEREVFDPVVNKVLSLIDAQYKQIPYGRLNFLFLVGGFGSSKYLYQRVHEVYKDTKVNQIVCPAERAALAVVRGAAYYGVHPEIVVSRISRRTYGIRSYQAFDEKVDPPSKRVERPDGGVRCDDRFNTFVKKYDEVPVNHCIQRDFFLYNGTDTSVIIELFATENDTIPRYSDQKGVHRIANISISAPKMPNMKKNQQIDYTISMYFGKTEIRMEASFGTGQKYDVKCDFDVAVKYGS</sequence>
<dbReference type="AlphaFoldDB" id="A0AAD5K476"/>
<comment type="caution">
    <text evidence="1">The sequence shown here is derived from an EMBL/GenBank/DDBJ whole genome shotgun (WGS) entry which is preliminary data.</text>
</comment>
<dbReference type="SUPFAM" id="SSF53067">
    <property type="entry name" value="Actin-like ATPase domain"/>
    <property type="match status" value="2"/>
</dbReference>
<dbReference type="EMBL" id="JAIXMP010000026">
    <property type="protein sequence ID" value="KAI9253529.1"/>
    <property type="molecule type" value="Genomic_DNA"/>
</dbReference>
<dbReference type="Proteomes" id="UP001209540">
    <property type="component" value="Unassembled WGS sequence"/>
</dbReference>
<protein>
    <submittedName>
        <fullName evidence="1">Uncharacterized protein</fullName>
    </submittedName>
</protein>
<dbReference type="Gene3D" id="3.30.420.40">
    <property type="match status" value="1"/>
</dbReference>
<reference evidence="1" key="1">
    <citation type="journal article" date="2022" name="IScience">
        <title>Evolution of zygomycete secretomes and the origins of terrestrial fungal ecologies.</title>
        <authorList>
            <person name="Chang Y."/>
            <person name="Wang Y."/>
            <person name="Mondo S."/>
            <person name="Ahrendt S."/>
            <person name="Andreopoulos W."/>
            <person name="Barry K."/>
            <person name="Beard J."/>
            <person name="Benny G.L."/>
            <person name="Blankenship S."/>
            <person name="Bonito G."/>
            <person name="Cuomo C."/>
            <person name="Desiro A."/>
            <person name="Gervers K.A."/>
            <person name="Hundley H."/>
            <person name="Kuo A."/>
            <person name="LaButti K."/>
            <person name="Lang B.F."/>
            <person name="Lipzen A."/>
            <person name="O'Donnell K."/>
            <person name="Pangilinan J."/>
            <person name="Reynolds N."/>
            <person name="Sandor L."/>
            <person name="Smith M.E."/>
            <person name="Tsang A."/>
            <person name="Grigoriev I.V."/>
            <person name="Stajich J.E."/>
            <person name="Spatafora J.W."/>
        </authorList>
    </citation>
    <scope>NUCLEOTIDE SEQUENCE</scope>
    <source>
        <strain evidence="1">RSA 2281</strain>
    </source>
</reference>
<dbReference type="InterPro" id="IPR043129">
    <property type="entry name" value="ATPase_NBD"/>
</dbReference>
<evidence type="ECO:0000313" key="2">
    <source>
        <dbReference type="Proteomes" id="UP001209540"/>
    </source>
</evidence>
<accession>A0AAD5K476</accession>
<dbReference type="PANTHER" id="PTHR14187">
    <property type="entry name" value="ALPHA KINASE/ELONGATION FACTOR 2 KINASE"/>
    <property type="match status" value="1"/>
</dbReference>
<keyword evidence="2" id="KW-1185">Reference proteome</keyword>